<evidence type="ECO:0000313" key="2">
    <source>
        <dbReference type="Proteomes" id="UP001179181"/>
    </source>
</evidence>
<proteinExistence type="predicted"/>
<dbReference type="EMBL" id="JAASQJ010000003">
    <property type="protein sequence ID" value="NIJ54064.1"/>
    <property type="molecule type" value="Genomic_DNA"/>
</dbReference>
<dbReference type="RefSeq" id="WP_167271810.1">
    <property type="nucleotide sequence ID" value="NZ_JAASQJ010000003.1"/>
</dbReference>
<name>A0ABX0UM37_9BACT</name>
<comment type="caution">
    <text evidence="1">The sequence shown here is derived from an EMBL/GenBank/DDBJ whole genome shotgun (WGS) entry which is preliminary data.</text>
</comment>
<gene>
    <name evidence="1" type="ORF">FHS68_003246</name>
</gene>
<organism evidence="1 2">
    <name type="scientific">Dyadobacter arcticus</name>
    <dbReference type="NCBI Taxonomy" id="1078754"/>
    <lineage>
        <taxon>Bacteria</taxon>
        <taxon>Pseudomonadati</taxon>
        <taxon>Bacteroidota</taxon>
        <taxon>Cytophagia</taxon>
        <taxon>Cytophagales</taxon>
        <taxon>Spirosomataceae</taxon>
        <taxon>Dyadobacter</taxon>
    </lineage>
</organism>
<sequence>MNVDIKQKLDDYLSAIQTADESEVPAIRSEFSNWYYALSEEDRNQMEPFWKSIKEAARQAIKEIKDAIYEIQKLDDVKIVVAGAEYDLHDWVTISDYSRLHNLKVSRVQNWISRGVVPRDKVLAIPQLNNVKLIKNEIYTART</sequence>
<reference evidence="1 2" key="1">
    <citation type="submission" date="2020-03" db="EMBL/GenBank/DDBJ databases">
        <title>Genomic Encyclopedia of Type Strains, Phase IV (KMG-IV): sequencing the most valuable type-strain genomes for metagenomic binning, comparative biology and taxonomic classification.</title>
        <authorList>
            <person name="Goeker M."/>
        </authorList>
    </citation>
    <scope>NUCLEOTIDE SEQUENCE [LARGE SCALE GENOMIC DNA]</scope>
    <source>
        <strain evidence="1 2">DSM 102865</strain>
    </source>
</reference>
<protein>
    <recommendedName>
        <fullName evidence="3">Helix-turn-helix domain-containing protein</fullName>
    </recommendedName>
</protein>
<evidence type="ECO:0000313" key="1">
    <source>
        <dbReference type="EMBL" id="NIJ54064.1"/>
    </source>
</evidence>
<evidence type="ECO:0008006" key="3">
    <source>
        <dbReference type="Google" id="ProtNLM"/>
    </source>
</evidence>
<keyword evidence="2" id="KW-1185">Reference proteome</keyword>
<accession>A0ABX0UM37</accession>
<dbReference type="Proteomes" id="UP001179181">
    <property type="component" value="Unassembled WGS sequence"/>
</dbReference>